<accession>A0A1N6ELE2</accession>
<name>A0A1N6ELE2_9LACT</name>
<dbReference type="Proteomes" id="UP000184758">
    <property type="component" value="Unassembled WGS sequence"/>
</dbReference>
<gene>
    <name evidence="1" type="ORF">SAMN05878443_0063</name>
</gene>
<reference evidence="2" key="1">
    <citation type="submission" date="2016-11" db="EMBL/GenBank/DDBJ databases">
        <authorList>
            <person name="Varghese N."/>
            <person name="Submissions S."/>
        </authorList>
    </citation>
    <scope>NUCLEOTIDE SEQUENCE [LARGE SCALE GENOMIC DNA]</scope>
    <source>
        <strain evidence="2">313</strain>
    </source>
</reference>
<evidence type="ECO:0000313" key="2">
    <source>
        <dbReference type="Proteomes" id="UP000184758"/>
    </source>
</evidence>
<sequence>MIMYQGNLGSLKKRIEIKRSLFPKKGIVNNVLNYNPKTSISFLDCFLSVFFLTYTAKKYIVLL</sequence>
<evidence type="ECO:0000313" key="1">
    <source>
        <dbReference type="EMBL" id="SIN83810.1"/>
    </source>
</evidence>
<keyword evidence="2" id="KW-1185">Reference proteome</keyword>
<dbReference type="AlphaFoldDB" id="A0A1N6ELE2"/>
<protein>
    <submittedName>
        <fullName evidence="1">Uncharacterized protein</fullName>
    </submittedName>
</protein>
<proteinExistence type="predicted"/>
<organism evidence="1 2">
    <name type="scientific">Carnobacterium alterfunditum</name>
    <dbReference type="NCBI Taxonomy" id="28230"/>
    <lineage>
        <taxon>Bacteria</taxon>
        <taxon>Bacillati</taxon>
        <taxon>Bacillota</taxon>
        <taxon>Bacilli</taxon>
        <taxon>Lactobacillales</taxon>
        <taxon>Carnobacteriaceae</taxon>
        <taxon>Carnobacterium</taxon>
    </lineage>
</organism>
<dbReference type="EMBL" id="FSRN01000001">
    <property type="protein sequence ID" value="SIN83810.1"/>
    <property type="molecule type" value="Genomic_DNA"/>
</dbReference>
<dbReference type="STRING" id="28230.SAMN05878443_0063"/>